<dbReference type="AlphaFoldDB" id="A0A7C1JPV3"/>
<dbReference type="Gene3D" id="2.40.50.140">
    <property type="entry name" value="Nucleic acid-binding proteins"/>
    <property type="match status" value="1"/>
</dbReference>
<organism evidence="1">
    <name type="scientific">Thermomicrobium roseum</name>
    <dbReference type="NCBI Taxonomy" id="500"/>
    <lineage>
        <taxon>Bacteria</taxon>
        <taxon>Pseudomonadati</taxon>
        <taxon>Thermomicrobiota</taxon>
        <taxon>Thermomicrobia</taxon>
        <taxon>Thermomicrobiales</taxon>
        <taxon>Thermomicrobiaceae</taxon>
        <taxon>Thermomicrobium</taxon>
    </lineage>
</organism>
<dbReference type="InterPro" id="IPR012340">
    <property type="entry name" value="NA-bd_OB-fold"/>
</dbReference>
<evidence type="ECO:0000313" key="1">
    <source>
        <dbReference type="EMBL" id="HEF66176.1"/>
    </source>
</evidence>
<name>A0A7C1JPV3_THERO</name>
<protein>
    <submittedName>
        <fullName evidence="1">Uncharacterized protein</fullName>
    </submittedName>
</protein>
<gene>
    <name evidence="1" type="ORF">ENP47_11370</name>
</gene>
<sequence>MLIYFLYLAIALLGLLFLAATFLVGEIADAFDVDAGEGVGPFNGKVIAVALTAFGATGLIATYLNTAPLLSALLAAASALLFGAAAWWLIAFFYRQQATTTFSLQELRGRLAEVSVAIPADGLGYVVVRDATGSRQLLARSTHSTPIPTGHLVRITDIVGTTVVVEPTEVAAHEVKHEGGIP</sequence>
<dbReference type="EMBL" id="DSJL01000011">
    <property type="protein sequence ID" value="HEF66176.1"/>
    <property type="molecule type" value="Genomic_DNA"/>
</dbReference>
<comment type="caution">
    <text evidence="1">The sequence shown here is derived from an EMBL/GenBank/DDBJ whole genome shotgun (WGS) entry which is preliminary data.</text>
</comment>
<accession>A0A7C1JPV3</accession>
<reference evidence="1" key="1">
    <citation type="journal article" date="2020" name="mSystems">
        <title>Genome- and Community-Level Interaction Insights into Carbon Utilization and Element Cycling Functions of Hydrothermarchaeota in Hydrothermal Sediment.</title>
        <authorList>
            <person name="Zhou Z."/>
            <person name="Liu Y."/>
            <person name="Xu W."/>
            <person name="Pan J."/>
            <person name="Luo Z.H."/>
            <person name="Li M."/>
        </authorList>
    </citation>
    <scope>NUCLEOTIDE SEQUENCE [LARGE SCALE GENOMIC DNA]</scope>
    <source>
        <strain evidence="1">SpSt-222</strain>
    </source>
</reference>
<proteinExistence type="predicted"/>